<keyword evidence="3" id="KW-1185">Reference proteome</keyword>
<sequence length="667" mass="74935">MDPVQLRGSGEDDIHLGFWSNKSMGKVAGATLTVNRQTGSIFIAMLALYVTATGRSFWRICRYFLHLYLSRDTDVDGIYHQRQSSLRNIELALDTMLELLFANHAWRHRAKKVSLRILPVATFAAVIYIAFVAAGIFSSRAIDRSILEGNDVLVSGRDCGIIKPNTVSYSQDYGYRWDPQHVMAMAQNSLESITLASTCYRRENASSLRECRAFTQVRLPYNIDRATRCPFDSKVCKSNTSNLEFDTGKLDSLDHLGLNAGPRFQFRHQAACGPLKTDGYSERYNDSAGGPAQLIGYKYATSKANSSLGSYLYSIPEFRSSTDVAHGNYLTTPIQSPYFQKDFDIIPELETPSSLLSLVFLEKSTIVNLEESTDPWLGAAKQVRVSNITGYSSEEPVGVMGCVTTRTFCLPDSEDRCMLWNVADAETQLSKLWPEEKDRAILRPLFSLLTFGDAGSLDFFYTDQGSLSLLARNTLSGALQGAKIAEDWWQHELEHVFQASLAATQRVVLAYARGEPWTRSVASTAYGRNEVLCKSQKIRSPQHYSFSILDIVVIFIIGAIFIVLSTFLDRLVDVAPKLIPHLRRSRKFMYARAEWQTGSTLQIQRMAHESLGLGTWSRTTESVPVTEFGDQIGVLDISDEKHPRLMRKWGRGDRVGVEDERDRLEKD</sequence>
<feature type="transmembrane region" description="Helical" evidence="1">
    <location>
        <begin position="39"/>
        <end position="58"/>
    </location>
</feature>
<name>A0A9W4U113_9PLEO</name>
<gene>
    <name evidence="2" type="ORF">PDIGIT_LOCUS1064</name>
</gene>
<comment type="caution">
    <text evidence="2">The sequence shown here is derived from an EMBL/GenBank/DDBJ whole genome shotgun (WGS) entry which is preliminary data.</text>
</comment>
<protein>
    <submittedName>
        <fullName evidence="2">Uncharacterized protein</fullName>
    </submittedName>
</protein>
<dbReference type="EMBL" id="CAOQHR010000001">
    <property type="protein sequence ID" value="CAI6253498.1"/>
    <property type="molecule type" value="Genomic_DNA"/>
</dbReference>
<organism evidence="2 3">
    <name type="scientific">Periconia digitata</name>
    <dbReference type="NCBI Taxonomy" id="1303443"/>
    <lineage>
        <taxon>Eukaryota</taxon>
        <taxon>Fungi</taxon>
        <taxon>Dikarya</taxon>
        <taxon>Ascomycota</taxon>
        <taxon>Pezizomycotina</taxon>
        <taxon>Dothideomycetes</taxon>
        <taxon>Pleosporomycetidae</taxon>
        <taxon>Pleosporales</taxon>
        <taxon>Massarineae</taxon>
        <taxon>Periconiaceae</taxon>
        <taxon>Periconia</taxon>
    </lineage>
</organism>
<keyword evidence="1" id="KW-0812">Transmembrane</keyword>
<feature type="transmembrane region" description="Helical" evidence="1">
    <location>
        <begin position="544"/>
        <end position="568"/>
    </location>
</feature>
<keyword evidence="1" id="KW-0472">Membrane</keyword>
<dbReference type="AlphaFoldDB" id="A0A9W4U113"/>
<evidence type="ECO:0000313" key="2">
    <source>
        <dbReference type="EMBL" id="CAI6253498.1"/>
    </source>
</evidence>
<evidence type="ECO:0000313" key="3">
    <source>
        <dbReference type="Proteomes" id="UP001152607"/>
    </source>
</evidence>
<evidence type="ECO:0000256" key="1">
    <source>
        <dbReference type="SAM" id="Phobius"/>
    </source>
</evidence>
<reference evidence="2" key="1">
    <citation type="submission" date="2023-01" db="EMBL/GenBank/DDBJ databases">
        <authorList>
            <person name="Van Ghelder C."/>
            <person name="Rancurel C."/>
        </authorList>
    </citation>
    <scope>NUCLEOTIDE SEQUENCE</scope>
    <source>
        <strain evidence="2">CNCM I-4278</strain>
    </source>
</reference>
<dbReference type="Proteomes" id="UP001152607">
    <property type="component" value="Unassembled WGS sequence"/>
</dbReference>
<dbReference type="OrthoDB" id="3540210at2759"/>
<feature type="transmembrane region" description="Helical" evidence="1">
    <location>
        <begin position="117"/>
        <end position="137"/>
    </location>
</feature>
<accession>A0A9W4U113</accession>
<keyword evidence="1" id="KW-1133">Transmembrane helix</keyword>
<proteinExistence type="predicted"/>